<dbReference type="Pfam" id="PF04827">
    <property type="entry name" value="Plant_tran"/>
    <property type="match status" value="1"/>
</dbReference>
<gene>
    <name evidence="4" type="ORF">Tco_1031693</name>
</gene>
<evidence type="ECO:0000313" key="5">
    <source>
        <dbReference type="Proteomes" id="UP001151760"/>
    </source>
</evidence>
<dbReference type="Pfam" id="PF03556">
    <property type="entry name" value="Cullin_binding"/>
    <property type="match status" value="1"/>
</dbReference>
<dbReference type="InterPro" id="IPR042460">
    <property type="entry name" value="DCN1-like_PONY"/>
</dbReference>
<comment type="caution">
    <text evidence="4">The sequence shown here is derived from an EMBL/GenBank/DDBJ whole genome shotgun (WGS) entry which is preliminary data.</text>
</comment>
<name>A0ABQ5G9R0_9ASTR</name>
<evidence type="ECO:0000256" key="1">
    <source>
        <dbReference type="SAM" id="MobiDB-lite"/>
    </source>
</evidence>
<evidence type="ECO:0000259" key="3">
    <source>
        <dbReference type="Pfam" id="PF22936"/>
    </source>
</evidence>
<keyword evidence="5" id="KW-1185">Reference proteome</keyword>
<accession>A0ABQ5G9R0</accession>
<dbReference type="InterPro" id="IPR006912">
    <property type="entry name" value="Harbinger_derived_prot"/>
</dbReference>
<dbReference type="PANTHER" id="PTHR47150:SF4">
    <property type="entry name" value="HARBINGER TRANSPOSASE-DERIVED PROTEIN-RELATED"/>
    <property type="match status" value="1"/>
</dbReference>
<feature type="domain" description="DCUN1" evidence="2">
    <location>
        <begin position="144"/>
        <end position="213"/>
    </location>
</feature>
<evidence type="ECO:0000313" key="4">
    <source>
        <dbReference type="EMBL" id="GJT72407.1"/>
    </source>
</evidence>
<protein>
    <submittedName>
        <fullName evidence="4">Retrovirus-related pol polyprotein from transposon TNT 1-94</fullName>
    </submittedName>
</protein>
<dbReference type="Gene3D" id="1.10.238.200">
    <property type="entry name" value="Cullin, PONY binding domain"/>
    <property type="match status" value="1"/>
</dbReference>
<dbReference type="Pfam" id="PF22936">
    <property type="entry name" value="Pol_BBD"/>
    <property type="match status" value="1"/>
</dbReference>
<dbReference type="InterPro" id="IPR054722">
    <property type="entry name" value="PolX-like_BBD"/>
</dbReference>
<sequence>MARSLFNEIVTAVIDRDAYFRNNIDCTRKEGIFEMLKCTSSIRQLAYNVHADFLDEYMQISERSSCLALDHFCEAVMQIYGPEFLRKPTMTNVEKLYLHHEEKHGFPGMLGSLDCTDWEWFGCLFCYDVRMAILEEVYVLMLTLNLQADTNEFSRFYNFVFFVCRENSQRSIPVSRAIIAWNLVLSGRFRLLNEWCTFVEVDLKSKDNVSDSSEQSVEIDRLKQTLSEHVKEKESLMQTVSLLKNDFKKEESRNIDRESALEKKIKQLDNIVFKRDKSAQTLHMFTKPQFFYNHTTKQAPGFQNPFYLKKAQQLESKLYDGNVIKNTSAIVIPDSEETLLLAEEIRSKMLLKQQDPMMLEKKVNTTPVDYANFMNSSDPTPSCRPTKVEVPKEFPKVSMVNTSLKKLKHHLAGFDVVVKERTTTTAITEGSWGFEDTKACFRDEIIPFVKAQSQEKDTVIIKLKERIKSLSGNINEDKIKKDIEEIEMINIELDHKSVKISNLNASLQEQGVVITALKNELRKLKGKDLAVNVVTKNTINPEMLKIDVEPINPRLLNNRAAHSDYLKHTQEESVILKEIVEQGKSQNPLNNSLDSTLKPSTSASGSQPSGNTKKDMIQKTPNRNANVQHSKINANSELLCVKCNGCMLSDNHDLCVLDFINDVNARNKSKSVKKSSKRKVWKPTGKVVQIVLWYLDSGCSKHMTGDRSQLTNFVNKFLGTIKFGNDHVAKILGYGDYQIGNVMISRVYYVEGLGHNLFSVGKFYDSNLEVAFRQHTCFICNLEGVDLLTGSRGNNLYTVSWRYDGVLSYMSLVKGLKD</sequence>
<reference evidence="4" key="1">
    <citation type="journal article" date="2022" name="Int. J. Mol. Sci.">
        <title>Draft Genome of Tanacetum Coccineum: Genomic Comparison of Closely Related Tanacetum-Family Plants.</title>
        <authorList>
            <person name="Yamashiro T."/>
            <person name="Shiraishi A."/>
            <person name="Nakayama K."/>
            <person name="Satake H."/>
        </authorList>
    </citation>
    <scope>NUCLEOTIDE SEQUENCE</scope>
</reference>
<feature type="region of interest" description="Disordered" evidence="1">
    <location>
        <begin position="585"/>
        <end position="618"/>
    </location>
</feature>
<dbReference type="EMBL" id="BQNB010018255">
    <property type="protein sequence ID" value="GJT72407.1"/>
    <property type="molecule type" value="Genomic_DNA"/>
</dbReference>
<feature type="compositionally biased region" description="Polar residues" evidence="1">
    <location>
        <begin position="585"/>
        <end position="611"/>
    </location>
</feature>
<evidence type="ECO:0000259" key="2">
    <source>
        <dbReference type="Pfam" id="PF03556"/>
    </source>
</evidence>
<feature type="domain" description="Retrovirus-related Pol polyprotein from transposon TNT 1-94-like beta-barrel" evidence="3">
    <location>
        <begin position="693"/>
        <end position="765"/>
    </location>
</feature>
<dbReference type="Proteomes" id="UP001151760">
    <property type="component" value="Unassembled WGS sequence"/>
</dbReference>
<dbReference type="PANTHER" id="PTHR47150">
    <property type="entry name" value="OS12G0169200 PROTEIN"/>
    <property type="match status" value="1"/>
</dbReference>
<reference evidence="4" key="2">
    <citation type="submission" date="2022-01" db="EMBL/GenBank/DDBJ databases">
        <authorList>
            <person name="Yamashiro T."/>
            <person name="Shiraishi A."/>
            <person name="Satake H."/>
            <person name="Nakayama K."/>
        </authorList>
    </citation>
    <scope>NUCLEOTIDE SEQUENCE</scope>
</reference>
<organism evidence="4 5">
    <name type="scientific">Tanacetum coccineum</name>
    <dbReference type="NCBI Taxonomy" id="301880"/>
    <lineage>
        <taxon>Eukaryota</taxon>
        <taxon>Viridiplantae</taxon>
        <taxon>Streptophyta</taxon>
        <taxon>Embryophyta</taxon>
        <taxon>Tracheophyta</taxon>
        <taxon>Spermatophyta</taxon>
        <taxon>Magnoliopsida</taxon>
        <taxon>eudicotyledons</taxon>
        <taxon>Gunneridae</taxon>
        <taxon>Pentapetalae</taxon>
        <taxon>asterids</taxon>
        <taxon>campanulids</taxon>
        <taxon>Asterales</taxon>
        <taxon>Asteraceae</taxon>
        <taxon>Asteroideae</taxon>
        <taxon>Anthemideae</taxon>
        <taxon>Anthemidinae</taxon>
        <taxon>Tanacetum</taxon>
    </lineage>
</organism>
<proteinExistence type="predicted"/>
<dbReference type="InterPro" id="IPR005176">
    <property type="entry name" value="PONY_dom"/>
</dbReference>